<dbReference type="EMBL" id="JANBQF010001032">
    <property type="protein sequence ID" value="KAJ1998233.1"/>
    <property type="molecule type" value="Genomic_DNA"/>
</dbReference>
<dbReference type="SUPFAM" id="SSF48371">
    <property type="entry name" value="ARM repeat"/>
    <property type="match status" value="1"/>
</dbReference>
<feature type="region of interest" description="Disordered" evidence="1">
    <location>
        <begin position="662"/>
        <end position="683"/>
    </location>
</feature>
<evidence type="ECO:0000313" key="2">
    <source>
        <dbReference type="EMBL" id="KAJ1998233.1"/>
    </source>
</evidence>
<dbReference type="InterPro" id="IPR046805">
    <property type="entry name" value="Tra1_ring"/>
</dbReference>
<evidence type="ECO:0000313" key="3">
    <source>
        <dbReference type="Proteomes" id="UP001150907"/>
    </source>
</evidence>
<dbReference type="InterPro" id="IPR011989">
    <property type="entry name" value="ARM-like"/>
</dbReference>
<proteinExistence type="predicted"/>
<comment type="caution">
    <text evidence="2">The sequence shown here is derived from an EMBL/GenBank/DDBJ whole genome shotgun (WGS) entry which is preliminary data.</text>
</comment>
<feature type="non-terminal residue" evidence="2">
    <location>
        <position position="683"/>
    </location>
</feature>
<sequence>MHFASNLVGILQKMCLTHSATSETRTLALDIMDLFLKWHEMLGPAAATSNGPGLDEACEASETMAVDSGTTTSIAIHSGNGNGSSASPPPLVSDLMTEARRETIVGLLLRMLCLVFDFALKSNLGPRALDLLTRYLDATKWPAMHLRLTFFERSVQQIESQGMNQQLVLHILTVLSTVTTQMQAVWFEEYYGVLVGIIRKCITVDNGQVQKILAVMLRRLYSQAADNERLTNSGVVADLRTHTEALIGKNLQDNTNIFGTLLILDAVGEYTGEQFANYIPHLMKLVLRCIKDHNSHAAATAAAAAAAAAAASHASPASAGPAAATLQPSGSSVSVATMASSDSASGLAARPGNSAADIIGIVSTNRHLPLTVDALVKGETPLDILLMLVILLRNNISRLGDQRRSFLTHVIQLIERSSDPALLHVVLAIVREWVLDPQDAFPTIKEKAMLMSSMMSFVHGSASANDNASRVGARAAASAAAAAATTTTAAAATGLSLAGSGAGSSQIDLFGLLEQKYLSLVLEVYNDSRFTRSEMTMRLEQAFLSGMQCEDAEMRGRFLETFDGNMPASVVVRLNYLLETQNWESVSSTFWLQQCLPLLFASTHQRASLKSFVSSRLAAQAAAVVVARRASSDQGRWHRSGNDHDIDMDMDISMDVDVKPSATNQDKTADLGMSSVGGYGGHS</sequence>
<reference evidence="2" key="1">
    <citation type="submission" date="2022-07" db="EMBL/GenBank/DDBJ databases">
        <title>Phylogenomic reconstructions and comparative analyses of Kickxellomycotina fungi.</title>
        <authorList>
            <person name="Reynolds N.K."/>
            <person name="Stajich J.E."/>
            <person name="Barry K."/>
            <person name="Grigoriev I.V."/>
            <person name="Crous P."/>
            <person name="Smith M.E."/>
        </authorList>
    </citation>
    <scope>NUCLEOTIDE SEQUENCE</scope>
    <source>
        <strain evidence="2">IMI 214461</strain>
    </source>
</reference>
<dbReference type="AlphaFoldDB" id="A0A9W8BE20"/>
<dbReference type="Pfam" id="PF20206">
    <property type="entry name" value="Tra1_ring"/>
    <property type="match status" value="1"/>
</dbReference>
<gene>
    <name evidence="2" type="primary">TRA1_3</name>
    <name evidence="2" type="ORF">H4R26_005533</name>
</gene>
<accession>A0A9W8BE20</accession>
<dbReference type="OrthoDB" id="5570127at2759"/>
<evidence type="ECO:0000256" key="1">
    <source>
        <dbReference type="SAM" id="MobiDB-lite"/>
    </source>
</evidence>
<dbReference type="InterPro" id="IPR016024">
    <property type="entry name" value="ARM-type_fold"/>
</dbReference>
<organism evidence="2 3">
    <name type="scientific">Coemansia thaxteri</name>
    <dbReference type="NCBI Taxonomy" id="2663907"/>
    <lineage>
        <taxon>Eukaryota</taxon>
        <taxon>Fungi</taxon>
        <taxon>Fungi incertae sedis</taxon>
        <taxon>Zoopagomycota</taxon>
        <taxon>Kickxellomycotina</taxon>
        <taxon>Kickxellomycetes</taxon>
        <taxon>Kickxellales</taxon>
        <taxon>Kickxellaceae</taxon>
        <taxon>Coemansia</taxon>
    </lineage>
</organism>
<name>A0A9W8BE20_9FUNG</name>
<keyword evidence="3" id="KW-1185">Reference proteome</keyword>
<protein>
    <submittedName>
        <fullName evidence="2">Transcription-associated protein 1</fullName>
    </submittedName>
</protein>
<dbReference type="Proteomes" id="UP001150907">
    <property type="component" value="Unassembled WGS sequence"/>
</dbReference>
<dbReference type="Gene3D" id="1.25.10.10">
    <property type="entry name" value="Leucine-rich Repeat Variant"/>
    <property type="match status" value="1"/>
</dbReference>